<keyword evidence="7" id="KW-1015">Disulfide bond</keyword>
<dbReference type="InterPro" id="IPR001314">
    <property type="entry name" value="Peptidase_S1A"/>
</dbReference>
<dbReference type="Proteomes" id="UP000663832">
    <property type="component" value="Unassembled WGS sequence"/>
</dbReference>
<comment type="caution">
    <text evidence="14">The sequence shown here is derived from an EMBL/GenBank/DDBJ whole genome shotgun (WGS) entry which is preliminary data.</text>
</comment>
<evidence type="ECO:0000256" key="9">
    <source>
        <dbReference type="RuleBase" id="RU363034"/>
    </source>
</evidence>
<dbReference type="PROSITE" id="PS00134">
    <property type="entry name" value="TRYPSIN_HIS"/>
    <property type="match status" value="2"/>
</dbReference>
<dbReference type="InterPro" id="IPR018114">
    <property type="entry name" value="TRYPSIN_HIS"/>
</dbReference>
<feature type="domain" description="Peptidase S1" evidence="11">
    <location>
        <begin position="314"/>
        <end position="554"/>
    </location>
</feature>
<dbReference type="SUPFAM" id="SSF50494">
    <property type="entry name" value="Trypsin-like serine proteases"/>
    <property type="match status" value="2"/>
</dbReference>
<accession>A0A815G5Y7</accession>
<evidence type="ECO:0000256" key="1">
    <source>
        <dbReference type="ARBA" id="ARBA00004613"/>
    </source>
</evidence>
<dbReference type="GO" id="GO:0005576">
    <property type="term" value="C:extracellular region"/>
    <property type="evidence" value="ECO:0007669"/>
    <property type="project" value="UniProtKB-SubCell"/>
</dbReference>
<evidence type="ECO:0000313" key="13">
    <source>
        <dbReference type="EMBL" id="CAF1039270.1"/>
    </source>
</evidence>
<dbReference type="Pfam" id="PF00089">
    <property type="entry name" value="Trypsin"/>
    <property type="match status" value="2"/>
</dbReference>
<evidence type="ECO:0000256" key="5">
    <source>
        <dbReference type="ARBA" id="ARBA00022801"/>
    </source>
</evidence>
<dbReference type="EMBL" id="CAJNOI010000714">
    <property type="protein sequence ID" value="CAF1334332.1"/>
    <property type="molecule type" value="Genomic_DNA"/>
</dbReference>
<dbReference type="PROSITE" id="PS50240">
    <property type="entry name" value="TRYPSIN_DOM"/>
    <property type="match status" value="2"/>
</dbReference>
<evidence type="ECO:0000256" key="10">
    <source>
        <dbReference type="SAM" id="SignalP"/>
    </source>
</evidence>
<evidence type="ECO:0000256" key="3">
    <source>
        <dbReference type="ARBA" id="ARBA00022670"/>
    </source>
</evidence>
<evidence type="ECO:0000256" key="6">
    <source>
        <dbReference type="ARBA" id="ARBA00022825"/>
    </source>
</evidence>
<evidence type="ECO:0000256" key="8">
    <source>
        <dbReference type="ARBA" id="ARBA00023180"/>
    </source>
</evidence>
<evidence type="ECO:0000313" key="17">
    <source>
        <dbReference type="Proteomes" id="UP000663877"/>
    </source>
</evidence>
<evidence type="ECO:0000256" key="4">
    <source>
        <dbReference type="ARBA" id="ARBA00022729"/>
    </source>
</evidence>
<evidence type="ECO:0000313" key="12">
    <source>
        <dbReference type="EMBL" id="CAF0972180.1"/>
    </source>
</evidence>
<dbReference type="InterPro" id="IPR009003">
    <property type="entry name" value="Peptidase_S1_PA"/>
</dbReference>
<keyword evidence="16" id="KW-1185">Reference proteome</keyword>
<dbReference type="PANTHER" id="PTHR24252:SF7">
    <property type="entry name" value="HYALIN"/>
    <property type="match status" value="1"/>
</dbReference>
<feature type="domain" description="Peptidase S1" evidence="11">
    <location>
        <begin position="48"/>
        <end position="287"/>
    </location>
</feature>
<evidence type="ECO:0000313" key="16">
    <source>
        <dbReference type="Proteomes" id="UP000663832"/>
    </source>
</evidence>
<reference evidence="14" key="1">
    <citation type="submission" date="2021-02" db="EMBL/GenBank/DDBJ databases">
        <authorList>
            <person name="Nowell W R."/>
        </authorList>
    </citation>
    <scope>NUCLEOTIDE SEQUENCE</scope>
</reference>
<dbReference type="PROSITE" id="PS00135">
    <property type="entry name" value="TRYPSIN_SER"/>
    <property type="match status" value="2"/>
</dbReference>
<keyword evidence="4 10" id="KW-0732">Signal</keyword>
<keyword evidence="8" id="KW-0325">Glycoprotein</keyword>
<evidence type="ECO:0000256" key="2">
    <source>
        <dbReference type="ARBA" id="ARBA00022525"/>
    </source>
</evidence>
<feature type="chain" id="PRO_5036411613" description="Peptidase S1 domain-containing protein" evidence="10">
    <location>
        <begin position="25"/>
        <end position="594"/>
    </location>
</feature>
<dbReference type="FunFam" id="2.40.10.10:FF:000120">
    <property type="entry name" value="Putative serine protease"/>
    <property type="match status" value="1"/>
</dbReference>
<protein>
    <recommendedName>
        <fullName evidence="11">Peptidase S1 domain-containing protein</fullName>
    </recommendedName>
</protein>
<dbReference type="Proteomes" id="UP000663877">
    <property type="component" value="Unassembled WGS sequence"/>
</dbReference>
<dbReference type="EMBL" id="CAJNOM010000695">
    <property type="protein sequence ID" value="CAF1543922.1"/>
    <property type="molecule type" value="Genomic_DNA"/>
</dbReference>
<dbReference type="InterPro" id="IPR043504">
    <property type="entry name" value="Peptidase_S1_PA_chymotrypsin"/>
</dbReference>
<proteinExistence type="predicted"/>
<keyword evidence="6 9" id="KW-0720">Serine protease</keyword>
<dbReference type="EMBL" id="CAJNOM010000096">
    <property type="protein sequence ID" value="CAF1039270.1"/>
    <property type="molecule type" value="Genomic_DNA"/>
</dbReference>
<dbReference type="OrthoDB" id="10061449at2759"/>
<feature type="signal peptide" evidence="10">
    <location>
        <begin position="1"/>
        <end position="24"/>
    </location>
</feature>
<evidence type="ECO:0000259" key="11">
    <source>
        <dbReference type="PROSITE" id="PS50240"/>
    </source>
</evidence>
<dbReference type="GO" id="GO:0006508">
    <property type="term" value="P:proteolysis"/>
    <property type="evidence" value="ECO:0007669"/>
    <property type="project" value="UniProtKB-KW"/>
</dbReference>
<sequence length="594" mass="65989">MILHSFSITFLIAFIYCNQYLVQATVFSCNTTVSCGCSRFNANINARIVGGEPAANHSWGWAVSVRDFFGRNICGGTILSRYYVLTAAHCVADMILSPALSSIVVGTDSLNSSEGKIIISSKIFIHPNYNSKTKENDIAILYLSIPIDFHDVNVAKICLPLVSKSEQFRYPIIKKPVIAIGWGLTSYDGDTSNFLRQVTVKTVQNNEKICKNLIRNVNLQFCAGVMGGGKDTCQGDSGGPLMYYSESEQIWILAGITSYGFKCALPNYAGVYTRVSVYIDWIQSIVGDDATIFQCKSTDLCGCSRNNVDINFGIIGGETVAYRSWGWAVSVRNSNDMHICGGTILSKNFILTAAHCFRKISEEYLPYSVAMGIDSLLSSNGQIRIVSQIFIHPKWNLTSNENDIAILKLNASISMDDINIAKICLPNVIKSQRIRYPILYSTLITIGWGVPTWEDFLFPMNLRQVTLEAIDSTDSKCNNIIKNIHLQFCAAVKGGGKNTCQGDSGGPIMYFSTHKQRWILTGIISYGYRCALRDYTGVYTRISMYIDWIKLIVGYDGIVIVEESNAIINNRSNIRLLILLLYFLYLSNVNTISL</sequence>
<comment type="subcellular location">
    <subcellularLocation>
        <location evidence="1">Secreted</location>
    </subcellularLocation>
</comment>
<evidence type="ECO:0000313" key="15">
    <source>
        <dbReference type="EMBL" id="CAF1543922.1"/>
    </source>
</evidence>
<dbReference type="InterPro" id="IPR001254">
    <property type="entry name" value="Trypsin_dom"/>
</dbReference>
<name>A0A815G5Y7_9BILA</name>
<keyword evidence="2" id="KW-0964">Secreted</keyword>
<dbReference type="AlphaFoldDB" id="A0A815G5Y7"/>
<dbReference type="PRINTS" id="PR00722">
    <property type="entry name" value="CHYMOTRYPSIN"/>
</dbReference>
<dbReference type="Gene3D" id="2.40.10.10">
    <property type="entry name" value="Trypsin-like serine proteases"/>
    <property type="match status" value="2"/>
</dbReference>
<dbReference type="FunFam" id="2.40.10.10:FF:000054">
    <property type="entry name" value="Complement C1r subcomponent"/>
    <property type="match status" value="1"/>
</dbReference>
<evidence type="ECO:0000256" key="7">
    <source>
        <dbReference type="ARBA" id="ARBA00023157"/>
    </source>
</evidence>
<dbReference type="SMART" id="SM00020">
    <property type="entry name" value="Tryp_SPc"/>
    <property type="match status" value="2"/>
</dbReference>
<dbReference type="PANTHER" id="PTHR24252">
    <property type="entry name" value="ACROSIN-RELATED"/>
    <property type="match status" value="1"/>
</dbReference>
<dbReference type="GO" id="GO:0004252">
    <property type="term" value="F:serine-type endopeptidase activity"/>
    <property type="evidence" value="ECO:0007669"/>
    <property type="project" value="InterPro"/>
</dbReference>
<evidence type="ECO:0000313" key="14">
    <source>
        <dbReference type="EMBL" id="CAF1334332.1"/>
    </source>
</evidence>
<keyword evidence="5 9" id="KW-0378">Hydrolase</keyword>
<dbReference type="CDD" id="cd00190">
    <property type="entry name" value="Tryp_SPc"/>
    <property type="match status" value="2"/>
</dbReference>
<dbReference type="FunFam" id="2.40.10.10:FF:000068">
    <property type="entry name" value="transmembrane protease serine 2"/>
    <property type="match status" value="1"/>
</dbReference>
<dbReference type="EMBL" id="CAJNOI010000060">
    <property type="protein sequence ID" value="CAF0972180.1"/>
    <property type="molecule type" value="Genomic_DNA"/>
</dbReference>
<keyword evidence="3 9" id="KW-0645">Protease</keyword>
<dbReference type="InterPro" id="IPR033116">
    <property type="entry name" value="TRYPSIN_SER"/>
</dbReference>
<organism evidence="14 17">
    <name type="scientific">Adineta steineri</name>
    <dbReference type="NCBI Taxonomy" id="433720"/>
    <lineage>
        <taxon>Eukaryota</taxon>
        <taxon>Metazoa</taxon>
        <taxon>Spiralia</taxon>
        <taxon>Gnathifera</taxon>
        <taxon>Rotifera</taxon>
        <taxon>Eurotatoria</taxon>
        <taxon>Bdelloidea</taxon>
        <taxon>Adinetida</taxon>
        <taxon>Adinetidae</taxon>
        <taxon>Adineta</taxon>
    </lineage>
</organism>
<gene>
    <name evidence="12" type="ORF">BJG266_LOCUS14397</name>
    <name evidence="14" type="ORF">BJG266_LOCUS34056</name>
    <name evidence="13" type="ORF">QVE165_LOCUS16984</name>
    <name evidence="15" type="ORF">QVE165_LOCUS46539</name>
</gene>